<evidence type="ECO:0008006" key="3">
    <source>
        <dbReference type="Google" id="ProtNLM"/>
    </source>
</evidence>
<name>A0ABW3N126_9MICO</name>
<protein>
    <recommendedName>
        <fullName evidence="3">Phage tail protein</fullName>
    </recommendedName>
</protein>
<dbReference type="EMBL" id="JBHTKH010000009">
    <property type="protein sequence ID" value="MFD1055434.1"/>
    <property type="molecule type" value="Genomic_DNA"/>
</dbReference>
<comment type="caution">
    <text evidence="1">The sequence shown here is derived from an EMBL/GenBank/DDBJ whole genome shotgun (WGS) entry which is preliminary data.</text>
</comment>
<accession>A0ABW3N126</accession>
<sequence>MAHSVAAPVVLTDPGMLWLAALGTADPTNTVAGSVFTDDPAVAYIPLGATEDGSTFQYQTNVEAVSVAEFFDPIKYATTSRSGSIAFNLASWTLSNYNRALNGGVAALTATSGTGATSLFKVEPPTPGNEVRAMILWESTDRTLRLLCRQTIQGGTISTAFKKAPDKAVIPCTFNMEIPTGLTTPFTMWSAGTSRG</sequence>
<evidence type="ECO:0000313" key="1">
    <source>
        <dbReference type="EMBL" id="MFD1055434.1"/>
    </source>
</evidence>
<reference evidence="2" key="1">
    <citation type="journal article" date="2019" name="Int. J. Syst. Evol. Microbiol.">
        <title>The Global Catalogue of Microorganisms (GCM) 10K type strain sequencing project: providing services to taxonomists for standard genome sequencing and annotation.</title>
        <authorList>
            <consortium name="The Broad Institute Genomics Platform"/>
            <consortium name="The Broad Institute Genome Sequencing Center for Infectious Disease"/>
            <person name="Wu L."/>
            <person name="Ma J."/>
        </authorList>
    </citation>
    <scope>NUCLEOTIDE SEQUENCE [LARGE SCALE GENOMIC DNA]</scope>
    <source>
        <strain evidence="2">CCUG 57508</strain>
    </source>
</reference>
<dbReference type="Proteomes" id="UP001597046">
    <property type="component" value="Unassembled WGS sequence"/>
</dbReference>
<gene>
    <name evidence="1" type="ORF">ACFQ2V_14055</name>
</gene>
<organism evidence="1 2">
    <name type="scientific">Terrabacter terrigena</name>
    <dbReference type="NCBI Taxonomy" id="574718"/>
    <lineage>
        <taxon>Bacteria</taxon>
        <taxon>Bacillati</taxon>
        <taxon>Actinomycetota</taxon>
        <taxon>Actinomycetes</taxon>
        <taxon>Micrococcales</taxon>
        <taxon>Intrasporangiaceae</taxon>
        <taxon>Terrabacter</taxon>
    </lineage>
</organism>
<proteinExistence type="predicted"/>
<dbReference type="RefSeq" id="WP_386053471.1">
    <property type="nucleotide sequence ID" value="NZ_JBHTKH010000009.1"/>
</dbReference>
<keyword evidence="2" id="KW-1185">Reference proteome</keyword>
<evidence type="ECO:0000313" key="2">
    <source>
        <dbReference type="Proteomes" id="UP001597046"/>
    </source>
</evidence>